<accession>A0A9W4UT60</accession>
<organism evidence="1 2">
    <name type="scientific">Periconia digitata</name>
    <dbReference type="NCBI Taxonomy" id="1303443"/>
    <lineage>
        <taxon>Eukaryota</taxon>
        <taxon>Fungi</taxon>
        <taxon>Dikarya</taxon>
        <taxon>Ascomycota</taxon>
        <taxon>Pezizomycotina</taxon>
        <taxon>Dothideomycetes</taxon>
        <taxon>Pleosporomycetidae</taxon>
        <taxon>Pleosporales</taxon>
        <taxon>Massarineae</taxon>
        <taxon>Periconiaceae</taxon>
        <taxon>Periconia</taxon>
    </lineage>
</organism>
<dbReference type="AlphaFoldDB" id="A0A9W4UT60"/>
<protein>
    <submittedName>
        <fullName evidence="1">Uncharacterized protein</fullName>
    </submittedName>
</protein>
<evidence type="ECO:0000313" key="1">
    <source>
        <dbReference type="EMBL" id="CAI6340262.1"/>
    </source>
</evidence>
<keyword evidence="2" id="KW-1185">Reference proteome</keyword>
<dbReference type="Proteomes" id="UP001152607">
    <property type="component" value="Unassembled WGS sequence"/>
</dbReference>
<proteinExistence type="predicted"/>
<evidence type="ECO:0000313" key="2">
    <source>
        <dbReference type="Proteomes" id="UP001152607"/>
    </source>
</evidence>
<name>A0A9W4UT60_9PLEO</name>
<sequence>MPPIPVFTRYTYCFGRPPWSPQPLRSRLHSLAAASVECAVSNIDPHDDRAELVRHFPGAR</sequence>
<gene>
    <name evidence="1" type="ORF">PDIGIT_LOCUS13437</name>
</gene>
<reference evidence="1" key="1">
    <citation type="submission" date="2023-01" db="EMBL/GenBank/DDBJ databases">
        <authorList>
            <person name="Van Ghelder C."/>
            <person name="Rancurel C."/>
        </authorList>
    </citation>
    <scope>NUCLEOTIDE SEQUENCE</scope>
    <source>
        <strain evidence="1">CNCM I-4278</strain>
    </source>
</reference>
<dbReference type="EMBL" id="CAOQHR010000010">
    <property type="protein sequence ID" value="CAI6340262.1"/>
    <property type="molecule type" value="Genomic_DNA"/>
</dbReference>
<comment type="caution">
    <text evidence="1">The sequence shown here is derived from an EMBL/GenBank/DDBJ whole genome shotgun (WGS) entry which is preliminary data.</text>
</comment>